<evidence type="ECO:0000256" key="3">
    <source>
        <dbReference type="ARBA" id="ARBA00023136"/>
    </source>
</evidence>
<dbReference type="AlphaFoldDB" id="A0AAN7AL07"/>
<feature type="compositionally biased region" description="Basic and acidic residues" evidence="4">
    <location>
        <begin position="27"/>
        <end position="38"/>
    </location>
</feature>
<reference evidence="5" key="1">
    <citation type="journal article" date="2023" name="Mol. Phylogenet. Evol.">
        <title>Genome-scale phylogeny and comparative genomics of the fungal order Sordariales.</title>
        <authorList>
            <person name="Hensen N."/>
            <person name="Bonometti L."/>
            <person name="Westerberg I."/>
            <person name="Brannstrom I.O."/>
            <person name="Guillou S."/>
            <person name="Cros-Aarteil S."/>
            <person name="Calhoun S."/>
            <person name="Haridas S."/>
            <person name="Kuo A."/>
            <person name="Mondo S."/>
            <person name="Pangilinan J."/>
            <person name="Riley R."/>
            <person name="LaButti K."/>
            <person name="Andreopoulos B."/>
            <person name="Lipzen A."/>
            <person name="Chen C."/>
            <person name="Yan M."/>
            <person name="Daum C."/>
            <person name="Ng V."/>
            <person name="Clum A."/>
            <person name="Steindorff A."/>
            <person name="Ohm R.A."/>
            <person name="Martin F."/>
            <person name="Silar P."/>
            <person name="Natvig D.O."/>
            <person name="Lalanne C."/>
            <person name="Gautier V."/>
            <person name="Ament-Velasquez S.L."/>
            <person name="Kruys A."/>
            <person name="Hutchinson M.I."/>
            <person name="Powell A.J."/>
            <person name="Barry K."/>
            <person name="Miller A.N."/>
            <person name="Grigoriev I.V."/>
            <person name="Debuchy R."/>
            <person name="Gladieux P."/>
            <person name="Hiltunen Thoren M."/>
            <person name="Johannesson H."/>
        </authorList>
    </citation>
    <scope>NUCLEOTIDE SEQUENCE</scope>
    <source>
        <strain evidence="5">PSN309</strain>
    </source>
</reference>
<gene>
    <name evidence="5" type="ORF">QBC35DRAFT_491612</name>
</gene>
<keyword evidence="1" id="KW-0812">Transmembrane</keyword>
<name>A0AAN7AL07_9PEZI</name>
<accession>A0AAN7AL07</accession>
<dbReference type="PANTHER" id="PTHR28263">
    <property type="entry name" value="GOLGI TO ER TRAFFIC PROTEIN 2"/>
    <property type="match status" value="1"/>
</dbReference>
<feature type="compositionally biased region" description="Low complexity" evidence="4">
    <location>
        <begin position="162"/>
        <end position="171"/>
    </location>
</feature>
<evidence type="ECO:0000256" key="2">
    <source>
        <dbReference type="ARBA" id="ARBA00022989"/>
    </source>
</evidence>
<dbReference type="EMBL" id="MU864370">
    <property type="protein sequence ID" value="KAK4189967.1"/>
    <property type="molecule type" value="Genomic_DNA"/>
</dbReference>
<dbReference type="PANTHER" id="PTHR28263:SF1">
    <property type="entry name" value="GOLGI TO ER TRAFFIC PROTEIN 2"/>
    <property type="match status" value="1"/>
</dbReference>
<dbReference type="InterPro" id="IPR028143">
    <property type="entry name" value="Get2/sif1"/>
</dbReference>
<feature type="compositionally biased region" description="Acidic residues" evidence="4">
    <location>
        <begin position="1"/>
        <end position="10"/>
    </location>
</feature>
<dbReference type="Proteomes" id="UP001302126">
    <property type="component" value="Unassembled WGS sequence"/>
</dbReference>
<feature type="region of interest" description="Disordered" evidence="4">
    <location>
        <begin position="138"/>
        <end position="192"/>
    </location>
</feature>
<comment type="caution">
    <text evidence="5">The sequence shown here is derived from an EMBL/GenBank/DDBJ whole genome shotgun (WGS) entry which is preliminary data.</text>
</comment>
<feature type="region of interest" description="Disordered" evidence="4">
    <location>
        <begin position="1"/>
        <end position="79"/>
    </location>
</feature>
<feature type="compositionally biased region" description="Low complexity" evidence="4">
    <location>
        <begin position="49"/>
        <end position="58"/>
    </location>
</feature>
<organism evidence="5 6">
    <name type="scientific">Podospora australis</name>
    <dbReference type="NCBI Taxonomy" id="1536484"/>
    <lineage>
        <taxon>Eukaryota</taxon>
        <taxon>Fungi</taxon>
        <taxon>Dikarya</taxon>
        <taxon>Ascomycota</taxon>
        <taxon>Pezizomycotina</taxon>
        <taxon>Sordariomycetes</taxon>
        <taxon>Sordariomycetidae</taxon>
        <taxon>Sordariales</taxon>
        <taxon>Podosporaceae</taxon>
        <taxon>Podospora</taxon>
    </lineage>
</organism>
<sequence>MAELTPEEEAANARANEQARLRKAKREAKLKAGGDARLKKITGLGGRVPDITPEVTTTPPIPSPTPPTARQATVQHGDPDEVDISQHFYQPATTNRIPPSPPQEQISEQQLRQMMLGFDPTASGGPGTFPQPPNMGMGGMGSLFGIDGSAPSPGQEGEDPMMKMMMQMLGGASPGGPPGANPFASMMPGQQEVQQPQVARHASIFRILHTLLALSLGIYVALFSTWTGSKSEREIAAANWEKSSQLGFMTLPEEREVEIMKRNFLWVFATGEALLLTTRFFLDGKSGAAAGSARTGVIGALLGFVPQPLKGRIEMVLRYREIVNRVKGDVLVVLFVLGAVGWWRS</sequence>
<reference evidence="5" key="2">
    <citation type="submission" date="2023-05" db="EMBL/GenBank/DDBJ databases">
        <authorList>
            <consortium name="Lawrence Berkeley National Laboratory"/>
            <person name="Steindorff A."/>
            <person name="Hensen N."/>
            <person name="Bonometti L."/>
            <person name="Westerberg I."/>
            <person name="Brannstrom I.O."/>
            <person name="Guillou S."/>
            <person name="Cros-Aarteil S."/>
            <person name="Calhoun S."/>
            <person name="Haridas S."/>
            <person name="Kuo A."/>
            <person name="Mondo S."/>
            <person name="Pangilinan J."/>
            <person name="Riley R."/>
            <person name="Labutti K."/>
            <person name="Andreopoulos B."/>
            <person name="Lipzen A."/>
            <person name="Chen C."/>
            <person name="Yanf M."/>
            <person name="Daum C."/>
            <person name="Ng V."/>
            <person name="Clum A."/>
            <person name="Ohm R."/>
            <person name="Martin F."/>
            <person name="Silar P."/>
            <person name="Natvig D."/>
            <person name="Lalanne C."/>
            <person name="Gautier V."/>
            <person name="Ament-Velasquez S.L."/>
            <person name="Kruys A."/>
            <person name="Hutchinson M.I."/>
            <person name="Powell A.J."/>
            <person name="Barry K."/>
            <person name="Miller A.N."/>
            <person name="Grigoriev I.V."/>
            <person name="Debuchy R."/>
            <person name="Gladieux P."/>
            <person name="Thoren M.H."/>
            <person name="Johannesson H."/>
        </authorList>
    </citation>
    <scope>NUCLEOTIDE SEQUENCE</scope>
    <source>
        <strain evidence="5">PSN309</strain>
    </source>
</reference>
<evidence type="ECO:0000256" key="1">
    <source>
        <dbReference type="ARBA" id="ARBA00022692"/>
    </source>
</evidence>
<dbReference type="Pfam" id="PF08690">
    <property type="entry name" value="GET2"/>
    <property type="match status" value="1"/>
</dbReference>
<keyword evidence="6" id="KW-1185">Reference proteome</keyword>
<keyword evidence="3" id="KW-0472">Membrane</keyword>
<proteinExistence type="predicted"/>
<dbReference type="GO" id="GO:0006890">
    <property type="term" value="P:retrograde vesicle-mediated transport, Golgi to endoplasmic reticulum"/>
    <property type="evidence" value="ECO:0007669"/>
    <property type="project" value="TreeGrafter"/>
</dbReference>
<evidence type="ECO:0000313" key="6">
    <source>
        <dbReference type="Proteomes" id="UP001302126"/>
    </source>
</evidence>
<evidence type="ECO:0000313" key="5">
    <source>
        <dbReference type="EMBL" id="KAK4189967.1"/>
    </source>
</evidence>
<evidence type="ECO:0000256" key="4">
    <source>
        <dbReference type="SAM" id="MobiDB-lite"/>
    </source>
</evidence>
<evidence type="ECO:0008006" key="7">
    <source>
        <dbReference type="Google" id="ProtNLM"/>
    </source>
</evidence>
<keyword evidence="2" id="KW-1133">Transmembrane helix</keyword>
<protein>
    <recommendedName>
        <fullName evidence="7">Golgi to ER traffic protein 2</fullName>
    </recommendedName>
</protein>